<protein>
    <submittedName>
        <fullName evidence="1">Uncharacterized protein</fullName>
    </submittedName>
</protein>
<name>A0A0F9KYP3_9ZZZZ</name>
<proteinExistence type="predicted"/>
<reference evidence="1" key="1">
    <citation type="journal article" date="2015" name="Nature">
        <title>Complex archaea that bridge the gap between prokaryotes and eukaryotes.</title>
        <authorList>
            <person name="Spang A."/>
            <person name="Saw J.H."/>
            <person name="Jorgensen S.L."/>
            <person name="Zaremba-Niedzwiedzka K."/>
            <person name="Martijn J."/>
            <person name="Lind A.E."/>
            <person name="van Eijk R."/>
            <person name="Schleper C."/>
            <person name="Guy L."/>
            <person name="Ettema T.J."/>
        </authorList>
    </citation>
    <scope>NUCLEOTIDE SEQUENCE</scope>
</reference>
<dbReference type="AlphaFoldDB" id="A0A0F9KYP3"/>
<gene>
    <name evidence="1" type="ORF">LCGC14_1274990</name>
</gene>
<sequence>MMKENKSFRICWGQGFHVTFPNHVVLSTQFGAGNYGDHYDAAIGRFPKCCSDGGYSIIDDCQADKVEIGIWLDDVKVEVEFFGKKSEQNKWITKEMYKEVFPAEEPDDVMGYVEIDNWLKVFNWCQNYKG</sequence>
<evidence type="ECO:0000313" key="1">
    <source>
        <dbReference type="EMBL" id="KKM86828.1"/>
    </source>
</evidence>
<comment type="caution">
    <text evidence="1">The sequence shown here is derived from an EMBL/GenBank/DDBJ whole genome shotgun (WGS) entry which is preliminary data.</text>
</comment>
<organism evidence="1">
    <name type="scientific">marine sediment metagenome</name>
    <dbReference type="NCBI Taxonomy" id="412755"/>
    <lineage>
        <taxon>unclassified sequences</taxon>
        <taxon>metagenomes</taxon>
        <taxon>ecological metagenomes</taxon>
    </lineage>
</organism>
<accession>A0A0F9KYP3</accession>
<dbReference type="EMBL" id="LAZR01007193">
    <property type="protein sequence ID" value="KKM86828.1"/>
    <property type="molecule type" value="Genomic_DNA"/>
</dbReference>